<gene>
    <name evidence="2" type="ORF">QF034_006265</name>
</gene>
<dbReference type="EMBL" id="JAUSYP010000001">
    <property type="protein sequence ID" value="MDQ0752034.1"/>
    <property type="molecule type" value="Genomic_DNA"/>
</dbReference>
<protein>
    <submittedName>
        <fullName evidence="2">Uncharacterized protein</fullName>
    </submittedName>
</protein>
<feature type="region of interest" description="Disordered" evidence="1">
    <location>
        <begin position="23"/>
        <end position="59"/>
    </location>
</feature>
<dbReference type="Proteomes" id="UP001232755">
    <property type="component" value="Unassembled WGS sequence"/>
</dbReference>
<evidence type="ECO:0000313" key="2">
    <source>
        <dbReference type="EMBL" id="MDQ0752034.1"/>
    </source>
</evidence>
<feature type="compositionally biased region" description="Polar residues" evidence="1">
    <location>
        <begin position="159"/>
        <end position="170"/>
    </location>
</feature>
<name>A0ABU0QX96_9ACTN</name>
<accession>A0ABU0QX96</accession>
<evidence type="ECO:0000256" key="1">
    <source>
        <dbReference type="SAM" id="MobiDB-lite"/>
    </source>
</evidence>
<comment type="caution">
    <text evidence="2">The sequence shown here is derived from an EMBL/GenBank/DDBJ whole genome shotgun (WGS) entry which is preliminary data.</text>
</comment>
<proteinExistence type="predicted"/>
<reference evidence="2 3" key="1">
    <citation type="submission" date="2023-07" db="EMBL/GenBank/DDBJ databases">
        <title>Comparative genomics of wheat-associated soil bacteria to identify genetic determinants of phenazine resistance.</title>
        <authorList>
            <person name="Mouncey N."/>
        </authorList>
    </citation>
    <scope>NUCLEOTIDE SEQUENCE [LARGE SCALE GENOMIC DNA]</scope>
    <source>
        <strain evidence="2 3">B3I12</strain>
    </source>
</reference>
<sequence>MALLVPAVVSGVVGAWAGGWFDDDRDRPSDVAERPNVETPVSGRPGAVTGSASLPTDPDTHCATRVQAVGPVEWTPCARVTEDSVQFGVMARNAGGSQVLRLRLGYVRTQQFAPCGAADSDVTATVEAGKTMWLTTKGCSVARVHAAVQAQVEVAASEGSFSEASRSPTLHIQPDGSVKTS</sequence>
<feature type="region of interest" description="Disordered" evidence="1">
    <location>
        <begin position="158"/>
        <end position="181"/>
    </location>
</feature>
<dbReference type="RefSeq" id="WP_307178088.1">
    <property type="nucleotide sequence ID" value="NZ_JAUSYP010000001.1"/>
</dbReference>
<organism evidence="2 3">
    <name type="scientific">Streptomyces africanus</name>
    <dbReference type="NCBI Taxonomy" id="231024"/>
    <lineage>
        <taxon>Bacteria</taxon>
        <taxon>Bacillati</taxon>
        <taxon>Actinomycetota</taxon>
        <taxon>Actinomycetes</taxon>
        <taxon>Kitasatosporales</taxon>
        <taxon>Streptomycetaceae</taxon>
        <taxon>Streptomyces</taxon>
    </lineage>
</organism>
<keyword evidence="3" id="KW-1185">Reference proteome</keyword>
<evidence type="ECO:0000313" key="3">
    <source>
        <dbReference type="Proteomes" id="UP001232755"/>
    </source>
</evidence>
<feature type="compositionally biased region" description="Basic and acidic residues" evidence="1">
    <location>
        <begin position="23"/>
        <end position="36"/>
    </location>
</feature>